<comment type="pathway">
    <text evidence="4">Lipid metabolism.</text>
</comment>
<evidence type="ECO:0000256" key="8">
    <source>
        <dbReference type="ARBA" id="ARBA00022475"/>
    </source>
</evidence>
<organism evidence="20 21">
    <name type="scientific">Seleniivibrio woodruffii</name>
    <dbReference type="NCBI Taxonomy" id="1078050"/>
    <lineage>
        <taxon>Bacteria</taxon>
        <taxon>Pseudomonadati</taxon>
        <taxon>Deferribacterota</taxon>
        <taxon>Deferribacteres</taxon>
        <taxon>Deferribacterales</taxon>
        <taxon>Geovibrionaceae</taxon>
        <taxon>Seleniivibrio</taxon>
    </lineage>
</organism>
<feature type="transmembrane region" description="Helical" evidence="19">
    <location>
        <begin position="177"/>
        <end position="195"/>
    </location>
</feature>
<keyword evidence="12 18" id="KW-0548">Nucleotidyltransferase</keyword>
<dbReference type="EMBL" id="SMGG01000003">
    <property type="protein sequence ID" value="TCK62411.1"/>
    <property type="molecule type" value="Genomic_DNA"/>
</dbReference>
<evidence type="ECO:0000313" key="20">
    <source>
        <dbReference type="EMBL" id="TCK62411.1"/>
    </source>
</evidence>
<evidence type="ECO:0000256" key="7">
    <source>
        <dbReference type="ARBA" id="ARBA00019373"/>
    </source>
</evidence>
<feature type="transmembrane region" description="Helical" evidence="19">
    <location>
        <begin position="135"/>
        <end position="156"/>
    </location>
</feature>
<comment type="similarity">
    <text evidence="5 18">Belongs to the CDS family.</text>
</comment>
<dbReference type="PROSITE" id="PS01315">
    <property type="entry name" value="CDS"/>
    <property type="match status" value="1"/>
</dbReference>
<evidence type="ECO:0000256" key="16">
    <source>
        <dbReference type="ARBA" id="ARBA00023209"/>
    </source>
</evidence>
<feature type="transmembrane region" description="Helical" evidence="19">
    <location>
        <begin position="79"/>
        <end position="97"/>
    </location>
</feature>
<evidence type="ECO:0000256" key="6">
    <source>
        <dbReference type="ARBA" id="ARBA00012487"/>
    </source>
</evidence>
<keyword evidence="17" id="KW-1208">Phospholipid metabolism</keyword>
<dbReference type="Pfam" id="PF01148">
    <property type="entry name" value="CTP_transf_1"/>
    <property type="match status" value="1"/>
</dbReference>
<dbReference type="RefSeq" id="WP_132872447.1">
    <property type="nucleotide sequence ID" value="NZ_SMGG01000003.1"/>
</dbReference>
<dbReference type="PANTHER" id="PTHR46382">
    <property type="entry name" value="PHOSPHATIDATE CYTIDYLYLTRANSFERASE"/>
    <property type="match status" value="1"/>
</dbReference>
<dbReference type="GO" id="GO:0004605">
    <property type="term" value="F:phosphatidate cytidylyltransferase activity"/>
    <property type="evidence" value="ECO:0007669"/>
    <property type="project" value="UniProtKB-EC"/>
</dbReference>
<keyword evidence="10 18" id="KW-0808">Transferase</keyword>
<feature type="transmembrane region" description="Helical" evidence="19">
    <location>
        <begin position="30"/>
        <end position="49"/>
    </location>
</feature>
<evidence type="ECO:0000256" key="10">
    <source>
        <dbReference type="ARBA" id="ARBA00022679"/>
    </source>
</evidence>
<evidence type="ECO:0000256" key="15">
    <source>
        <dbReference type="ARBA" id="ARBA00023136"/>
    </source>
</evidence>
<evidence type="ECO:0000256" key="4">
    <source>
        <dbReference type="ARBA" id="ARBA00005189"/>
    </source>
</evidence>
<evidence type="ECO:0000256" key="13">
    <source>
        <dbReference type="ARBA" id="ARBA00022989"/>
    </source>
</evidence>
<evidence type="ECO:0000256" key="19">
    <source>
        <dbReference type="SAM" id="Phobius"/>
    </source>
</evidence>
<dbReference type="UniPathway" id="UPA00557">
    <property type="reaction ID" value="UER00614"/>
</dbReference>
<keyword evidence="13 19" id="KW-1133">Transmembrane helix</keyword>
<feature type="transmembrane region" description="Helical" evidence="19">
    <location>
        <begin position="201"/>
        <end position="221"/>
    </location>
</feature>
<dbReference type="GO" id="GO:0016024">
    <property type="term" value="P:CDP-diacylglycerol biosynthetic process"/>
    <property type="evidence" value="ECO:0007669"/>
    <property type="project" value="UniProtKB-UniPathway"/>
</dbReference>
<evidence type="ECO:0000256" key="14">
    <source>
        <dbReference type="ARBA" id="ARBA00023098"/>
    </source>
</evidence>
<keyword evidence="16" id="KW-0594">Phospholipid biosynthesis</keyword>
<keyword evidence="14" id="KW-0443">Lipid metabolism</keyword>
<evidence type="ECO:0000256" key="11">
    <source>
        <dbReference type="ARBA" id="ARBA00022692"/>
    </source>
</evidence>
<feature type="transmembrane region" description="Helical" evidence="19">
    <location>
        <begin position="109"/>
        <end position="129"/>
    </location>
</feature>
<keyword evidence="8" id="KW-1003">Cell membrane</keyword>
<comment type="pathway">
    <text evidence="3 18">Phospholipid metabolism; CDP-diacylglycerol biosynthesis; CDP-diacylglycerol from sn-glycerol 3-phosphate: step 3/3.</text>
</comment>
<evidence type="ECO:0000256" key="17">
    <source>
        <dbReference type="ARBA" id="ARBA00023264"/>
    </source>
</evidence>
<evidence type="ECO:0000256" key="1">
    <source>
        <dbReference type="ARBA" id="ARBA00001698"/>
    </source>
</evidence>
<dbReference type="PANTHER" id="PTHR46382:SF1">
    <property type="entry name" value="PHOSPHATIDATE CYTIDYLYLTRANSFERASE"/>
    <property type="match status" value="1"/>
</dbReference>
<evidence type="ECO:0000313" key="21">
    <source>
        <dbReference type="Proteomes" id="UP000294614"/>
    </source>
</evidence>
<evidence type="ECO:0000256" key="12">
    <source>
        <dbReference type="ARBA" id="ARBA00022695"/>
    </source>
</evidence>
<dbReference type="AlphaFoldDB" id="A0A4V2PSF6"/>
<evidence type="ECO:0000256" key="18">
    <source>
        <dbReference type="RuleBase" id="RU003938"/>
    </source>
</evidence>
<evidence type="ECO:0000256" key="3">
    <source>
        <dbReference type="ARBA" id="ARBA00005119"/>
    </source>
</evidence>
<dbReference type="OrthoDB" id="9799199at2"/>
<keyword evidence="9" id="KW-0444">Lipid biosynthesis</keyword>
<dbReference type="Proteomes" id="UP000294614">
    <property type="component" value="Unassembled WGS sequence"/>
</dbReference>
<comment type="caution">
    <text evidence="20">The sequence shown here is derived from an EMBL/GenBank/DDBJ whole genome shotgun (WGS) entry which is preliminary data.</text>
</comment>
<name>A0A4V2PSF6_9BACT</name>
<reference evidence="20 21" key="1">
    <citation type="submission" date="2019-03" db="EMBL/GenBank/DDBJ databases">
        <title>Genomic Encyclopedia of Type Strains, Phase IV (KMG-IV): sequencing the most valuable type-strain genomes for metagenomic binning, comparative biology and taxonomic classification.</title>
        <authorList>
            <person name="Goeker M."/>
        </authorList>
    </citation>
    <scope>NUCLEOTIDE SEQUENCE [LARGE SCALE GENOMIC DNA]</scope>
    <source>
        <strain evidence="20 21">DSM 24984</strain>
    </source>
</reference>
<comment type="catalytic activity">
    <reaction evidence="1 18">
        <text>a 1,2-diacyl-sn-glycero-3-phosphate + CTP + H(+) = a CDP-1,2-diacyl-sn-glycerol + diphosphate</text>
        <dbReference type="Rhea" id="RHEA:16229"/>
        <dbReference type="ChEBI" id="CHEBI:15378"/>
        <dbReference type="ChEBI" id="CHEBI:33019"/>
        <dbReference type="ChEBI" id="CHEBI:37563"/>
        <dbReference type="ChEBI" id="CHEBI:58332"/>
        <dbReference type="ChEBI" id="CHEBI:58608"/>
        <dbReference type="EC" id="2.7.7.41"/>
    </reaction>
</comment>
<sequence length="266" mass="29247">MSDRQKRILTSLVAIPPIIAFIYHFDNIVFFLAVLVIILLSAREFIDILENGGVKVMHLPAYVGAIGLPYGIYTADVRFFSGALLITVLLAMTIKLFQDEPLKDTFDSVGGTLTTVLYAPLMFSFIVLLRKMDAHGAYIFFLIVLIWMSDTSAYFVGCRFGRRKLYEAISPKKSIEGAVAAYIGGTAVGVAYSWLLLDFSIFHGIVISVLVVTAGIIGDLVESMFKRKANVKDSGSLIPGHGGILDRVDSLLFGAPVLYLYLIYLV</sequence>
<keyword evidence="11 18" id="KW-0812">Transmembrane</keyword>
<dbReference type="EC" id="2.7.7.41" evidence="6 18"/>
<accession>A0A4V2PSF6</accession>
<keyword evidence="15 19" id="KW-0472">Membrane</keyword>
<gene>
    <name evidence="20" type="ORF">C8D98_0937</name>
</gene>
<proteinExistence type="inferred from homology"/>
<evidence type="ECO:0000256" key="9">
    <source>
        <dbReference type="ARBA" id="ARBA00022516"/>
    </source>
</evidence>
<comment type="subcellular location">
    <subcellularLocation>
        <location evidence="2">Cell membrane</location>
        <topology evidence="2">Multi-pass membrane protein</topology>
    </subcellularLocation>
</comment>
<protein>
    <recommendedName>
        <fullName evidence="7 18">Phosphatidate cytidylyltransferase</fullName>
        <ecNumber evidence="6 18">2.7.7.41</ecNumber>
    </recommendedName>
</protein>
<evidence type="ECO:0000256" key="2">
    <source>
        <dbReference type="ARBA" id="ARBA00004651"/>
    </source>
</evidence>
<feature type="transmembrane region" description="Helical" evidence="19">
    <location>
        <begin position="56"/>
        <end position="73"/>
    </location>
</feature>
<dbReference type="GO" id="GO:0005886">
    <property type="term" value="C:plasma membrane"/>
    <property type="evidence" value="ECO:0007669"/>
    <property type="project" value="UniProtKB-SubCell"/>
</dbReference>
<keyword evidence="21" id="KW-1185">Reference proteome</keyword>
<evidence type="ECO:0000256" key="5">
    <source>
        <dbReference type="ARBA" id="ARBA00010185"/>
    </source>
</evidence>
<dbReference type="InterPro" id="IPR000374">
    <property type="entry name" value="PC_trans"/>
</dbReference>